<evidence type="ECO:0000256" key="2">
    <source>
        <dbReference type="ARBA" id="ARBA00023136"/>
    </source>
</evidence>
<reference evidence="5" key="1">
    <citation type="submission" date="2025-08" db="UniProtKB">
        <authorList>
            <consortium name="Ensembl"/>
        </authorList>
    </citation>
    <scope>IDENTIFICATION</scope>
</reference>
<name>A0A3Q2Z5X9_HIPCM</name>
<dbReference type="AlphaFoldDB" id="A0A3Q2Z5X9"/>
<dbReference type="Ensembl" id="ENSHCOT00000003698.1">
    <property type="protein sequence ID" value="ENSHCOP00000021418.1"/>
    <property type="gene ID" value="ENSHCOG00000008232.1"/>
</dbReference>
<protein>
    <recommendedName>
        <fullName evidence="4">Ig-like domain-containing protein</fullName>
    </recommendedName>
</protein>
<evidence type="ECO:0000313" key="5">
    <source>
        <dbReference type="Ensembl" id="ENSHCOP00000021418.1"/>
    </source>
</evidence>
<dbReference type="Pfam" id="PF07686">
    <property type="entry name" value="V-set"/>
    <property type="match status" value="1"/>
</dbReference>
<dbReference type="Proteomes" id="UP000264820">
    <property type="component" value="Unplaced"/>
</dbReference>
<comment type="subcellular location">
    <subcellularLocation>
        <location evidence="1">Membrane</location>
    </subcellularLocation>
</comment>
<keyword evidence="2" id="KW-0472">Membrane</keyword>
<accession>A0A3Q2Z5X9</accession>
<evidence type="ECO:0000256" key="3">
    <source>
        <dbReference type="ARBA" id="ARBA00023319"/>
    </source>
</evidence>
<dbReference type="SUPFAM" id="SSF48726">
    <property type="entry name" value="Immunoglobulin"/>
    <property type="match status" value="1"/>
</dbReference>
<dbReference type="GO" id="GO:0005102">
    <property type="term" value="F:signaling receptor binding"/>
    <property type="evidence" value="ECO:0007669"/>
    <property type="project" value="TreeGrafter"/>
</dbReference>
<keyword evidence="6" id="KW-1185">Reference proteome</keyword>
<dbReference type="GO" id="GO:0001817">
    <property type="term" value="P:regulation of cytokine production"/>
    <property type="evidence" value="ECO:0007669"/>
    <property type="project" value="TreeGrafter"/>
</dbReference>
<dbReference type="OMA" id="VSEECHL"/>
<dbReference type="InterPro" id="IPR003598">
    <property type="entry name" value="Ig_sub2"/>
</dbReference>
<dbReference type="SMART" id="SM00408">
    <property type="entry name" value="IGc2"/>
    <property type="match status" value="1"/>
</dbReference>
<organism evidence="5 6">
    <name type="scientific">Hippocampus comes</name>
    <name type="common">Tiger tail seahorse</name>
    <dbReference type="NCBI Taxonomy" id="109280"/>
    <lineage>
        <taxon>Eukaryota</taxon>
        <taxon>Metazoa</taxon>
        <taxon>Chordata</taxon>
        <taxon>Craniata</taxon>
        <taxon>Vertebrata</taxon>
        <taxon>Euteleostomi</taxon>
        <taxon>Actinopterygii</taxon>
        <taxon>Neopterygii</taxon>
        <taxon>Teleostei</taxon>
        <taxon>Neoteleostei</taxon>
        <taxon>Acanthomorphata</taxon>
        <taxon>Syngnathiaria</taxon>
        <taxon>Syngnathiformes</taxon>
        <taxon>Syngnathoidei</taxon>
        <taxon>Syngnathidae</taxon>
        <taxon>Hippocampus</taxon>
    </lineage>
</organism>
<dbReference type="PANTHER" id="PTHR24100">
    <property type="entry name" value="BUTYROPHILIN"/>
    <property type="match status" value="1"/>
</dbReference>
<proteinExistence type="predicted"/>
<feature type="domain" description="Ig-like" evidence="4">
    <location>
        <begin position="49"/>
        <end position="143"/>
    </location>
</feature>
<dbReference type="InterPro" id="IPR003599">
    <property type="entry name" value="Ig_sub"/>
</dbReference>
<dbReference type="PANTHER" id="PTHR24100:SF149">
    <property type="entry name" value="BG-LIKE ANTIGEN 1-RELATED"/>
    <property type="match status" value="1"/>
</dbReference>
<dbReference type="GO" id="GO:0050852">
    <property type="term" value="P:T cell receptor signaling pathway"/>
    <property type="evidence" value="ECO:0007669"/>
    <property type="project" value="TreeGrafter"/>
</dbReference>
<dbReference type="PROSITE" id="PS50835">
    <property type="entry name" value="IG_LIKE"/>
    <property type="match status" value="1"/>
</dbReference>
<evidence type="ECO:0000256" key="1">
    <source>
        <dbReference type="ARBA" id="ARBA00004370"/>
    </source>
</evidence>
<dbReference type="Gene3D" id="2.60.40.10">
    <property type="entry name" value="Immunoglobulins"/>
    <property type="match status" value="1"/>
</dbReference>
<dbReference type="GeneTree" id="ENSGT01000000215671"/>
<evidence type="ECO:0000259" key="4">
    <source>
        <dbReference type="PROSITE" id="PS50835"/>
    </source>
</evidence>
<sequence>MPSHYKPFKTFFPLHSRFIVCLYGHGVITLLISTDKRSPQPLLPVPDETVTCLVSEECHLPCMFTPAPNQSVRWFRRDVVMFSFGETHGESQALAGRATMFPPMIAGGNATLVLREVGLKDRGMYRCHVRTSEGEHSAKVVLKVEGTFHVSFSRSKRHRLNSIVFTF</sequence>
<keyword evidence="3" id="KW-0393">Immunoglobulin domain</keyword>
<dbReference type="InterPro" id="IPR007110">
    <property type="entry name" value="Ig-like_dom"/>
</dbReference>
<reference evidence="5" key="2">
    <citation type="submission" date="2025-09" db="UniProtKB">
        <authorList>
            <consortium name="Ensembl"/>
        </authorList>
    </citation>
    <scope>IDENTIFICATION</scope>
</reference>
<dbReference type="GO" id="GO:0009897">
    <property type="term" value="C:external side of plasma membrane"/>
    <property type="evidence" value="ECO:0007669"/>
    <property type="project" value="TreeGrafter"/>
</dbReference>
<dbReference type="InterPro" id="IPR050504">
    <property type="entry name" value="IgSF_BTN/MOG"/>
</dbReference>
<dbReference type="InterPro" id="IPR013783">
    <property type="entry name" value="Ig-like_fold"/>
</dbReference>
<dbReference type="InterPro" id="IPR036179">
    <property type="entry name" value="Ig-like_dom_sf"/>
</dbReference>
<dbReference type="InterPro" id="IPR013106">
    <property type="entry name" value="Ig_V-set"/>
</dbReference>
<dbReference type="SMART" id="SM00409">
    <property type="entry name" value="IG"/>
    <property type="match status" value="1"/>
</dbReference>
<evidence type="ECO:0000313" key="6">
    <source>
        <dbReference type="Proteomes" id="UP000264820"/>
    </source>
</evidence>